<protein>
    <submittedName>
        <fullName evidence="1">Uncharacterized protein</fullName>
    </submittedName>
</protein>
<evidence type="ECO:0000313" key="1">
    <source>
        <dbReference type="EMBL" id="KAA6380679.1"/>
    </source>
</evidence>
<evidence type="ECO:0000313" key="2">
    <source>
        <dbReference type="Proteomes" id="UP000324800"/>
    </source>
</evidence>
<name>A0A5J4VE11_9EUKA</name>
<comment type="caution">
    <text evidence="1">The sequence shown here is derived from an EMBL/GenBank/DDBJ whole genome shotgun (WGS) entry which is preliminary data.</text>
</comment>
<accession>A0A5J4VE11</accession>
<sequence length="159" mass="17271">MATGEVLNIPVLHQQQEERQLVQWFKLARIVAAAVADNATASAITNFNALDNITADQTVPMTAAPPGGQGYALTEVLRFWLGFSTACGPFNQFAICKDSTKLWDTSIYAREQAIICSNSLSDLGTNNSVSVSPLESIIQGKRHCGYLQTCQQVQLIPQP</sequence>
<dbReference type="AlphaFoldDB" id="A0A5J4VE11"/>
<dbReference type="EMBL" id="SNRW01007765">
    <property type="protein sequence ID" value="KAA6380679.1"/>
    <property type="molecule type" value="Genomic_DNA"/>
</dbReference>
<gene>
    <name evidence="1" type="ORF">EZS28_023795</name>
</gene>
<feature type="non-terminal residue" evidence="1">
    <location>
        <position position="159"/>
    </location>
</feature>
<organism evidence="1 2">
    <name type="scientific">Streblomastix strix</name>
    <dbReference type="NCBI Taxonomy" id="222440"/>
    <lineage>
        <taxon>Eukaryota</taxon>
        <taxon>Metamonada</taxon>
        <taxon>Preaxostyla</taxon>
        <taxon>Oxymonadida</taxon>
        <taxon>Streblomastigidae</taxon>
        <taxon>Streblomastix</taxon>
    </lineage>
</organism>
<proteinExistence type="predicted"/>
<dbReference type="Proteomes" id="UP000324800">
    <property type="component" value="Unassembled WGS sequence"/>
</dbReference>
<reference evidence="1 2" key="1">
    <citation type="submission" date="2019-03" db="EMBL/GenBank/DDBJ databases">
        <title>Single cell metagenomics reveals metabolic interactions within the superorganism composed of flagellate Streblomastix strix and complex community of Bacteroidetes bacteria on its surface.</title>
        <authorList>
            <person name="Treitli S.C."/>
            <person name="Kolisko M."/>
            <person name="Husnik F."/>
            <person name="Keeling P."/>
            <person name="Hampl V."/>
        </authorList>
    </citation>
    <scope>NUCLEOTIDE SEQUENCE [LARGE SCALE GENOMIC DNA]</scope>
    <source>
        <strain evidence="1">ST1C</strain>
    </source>
</reference>